<sequence>MACISLTRNTPESASGDQRFRAVAAEEEDRCSSYRRHPRLRSGRTVMSQTARGRGTDLSDALSCSSIKDIGKPDDAYTRKRKKLLAFNNFWDKNCDITLRSNNGGISKSPANSRSALTQAETTSHSESNNSEISISKSSSPGGYHVISTAR</sequence>
<dbReference type="EMBL" id="CACTIH010007615">
    <property type="protein sequence ID" value="CAA3016416.1"/>
    <property type="molecule type" value="Genomic_DNA"/>
</dbReference>
<feature type="compositionally biased region" description="Low complexity" evidence="1">
    <location>
        <begin position="125"/>
        <end position="140"/>
    </location>
</feature>
<reference evidence="2 3" key="1">
    <citation type="submission" date="2019-12" db="EMBL/GenBank/DDBJ databases">
        <authorList>
            <person name="Alioto T."/>
            <person name="Alioto T."/>
            <person name="Gomez Garrido J."/>
        </authorList>
    </citation>
    <scope>NUCLEOTIDE SEQUENCE [LARGE SCALE GENOMIC DNA]</scope>
</reference>
<comment type="caution">
    <text evidence="2">The sequence shown here is derived from an EMBL/GenBank/DDBJ whole genome shotgun (WGS) entry which is preliminary data.</text>
</comment>
<evidence type="ECO:0000313" key="3">
    <source>
        <dbReference type="Proteomes" id="UP000594638"/>
    </source>
</evidence>
<name>A0A8S0UGE7_OLEEU</name>
<dbReference type="Proteomes" id="UP000594638">
    <property type="component" value="Unassembled WGS sequence"/>
</dbReference>
<feature type="region of interest" description="Disordered" evidence="1">
    <location>
        <begin position="101"/>
        <end position="151"/>
    </location>
</feature>
<accession>A0A8S0UGE7</accession>
<gene>
    <name evidence="2" type="ORF">OLEA9_A111748</name>
</gene>
<organism evidence="2 3">
    <name type="scientific">Olea europaea subsp. europaea</name>
    <dbReference type="NCBI Taxonomy" id="158383"/>
    <lineage>
        <taxon>Eukaryota</taxon>
        <taxon>Viridiplantae</taxon>
        <taxon>Streptophyta</taxon>
        <taxon>Embryophyta</taxon>
        <taxon>Tracheophyta</taxon>
        <taxon>Spermatophyta</taxon>
        <taxon>Magnoliopsida</taxon>
        <taxon>eudicotyledons</taxon>
        <taxon>Gunneridae</taxon>
        <taxon>Pentapetalae</taxon>
        <taxon>asterids</taxon>
        <taxon>lamiids</taxon>
        <taxon>Lamiales</taxon>
        <taxon>Oleaceae</taxon>
        <taxon>Oleeae</taxon>
        <taxon>Olea</taxon>
    </lineage>
</organism>
<dbReference type="AlphaFoldDB" id="A0A8S0UGE7"/>
<dbReference type="Gramene" id="OE9A111748T1">
    <property type="protein sequence ID" value="OE9A111748C1"/>
    <property type="gene ID" value="OE9A111748"/>
</dbReference>
<dbReference type="OrthoDB" id="691484at2759"/>
<protein>
    <submittedName>
        <fullName evidence="2">Uncharacterized protein</fullName>
    </submittedName>
</protein>
<feature type="compositionally biased region" description="Polar residues" evidence="1">
    <location>
        <begin position="101"/>
        <end position="123"/>
    </location>
</feature>
<evidence type="ECO:0000256" key="1">
    <source>
        <dbReference type="SAM" id="MobiDB-lite"/>
    </source>
</evidence>
<keyword evidence="3" id="KW-1185">Reference proteome</keyword>
<proteinExistence type="predicted"/>
<evidence type="ECO:0000313" key="2">
    <source>
        <dbReference type="EMBL" id="CAA3016416.1"/>
    </source>
</evidence>